<dbReference type="InterPro" id="IPR018261">
    <property type="entry name" value="Ribosomal_bL27_CS"/>
</dbReference>
<keyword evidence="2 5" id="KW-0689">Ribosomal protein</keyword>
<dbReference type="InterPro" id="IPR001684">
    <property type="entry name" value="Ribosomal_bL27"/>
</dbReference>
<dbReference type="FunFam" id="2.40.50.100:FF:000001">
    <property type="entry name" value="50S ribosomal protein L27"/>
    <property type="match status" value="1"/>
</dbReference>
<dbReference type="GO" id="GO:1902626">
    <property type="term" value="P:assembly of large subunit precursor of preribosome"/>
    <property type="evidence" value="ECO:0007669"/>
    <property type="project" value="UniProtKB-ARBA"/>
</dbReference>
<evidence type="ECO:0000256" key="5">
    <source>
        <dbReference type="HAMAP-Rule" id="MF_00539"/>
    </source>
</evidence>
<evidence type="ECO:0000313" key="8">
    <source>
        <dbReference type="Proteomes" id="UP000244173"/>
    </source>
</evidence>
<name>A0A2S0P9X8_9NEIS</name>
<sequence length="94" mass="9969">MAHKKAGGSSRNGRDSQAKRLGTKVFGGELIPAGSIIIRQRGTRFHAGENVGCGKDHTLFAKVDGYVKFVTKGALKRKTVVVLPYTGVEEAVAA</sequence>
<reference evidence="7 8" key="1">
    <citation type="submission" date="2018-04" db="EMBL/GenBank/DDBJ databases">
        <title>Denitrifier Microvirgula.</title>
        <authorList>
            <person name="Anderson E."/>
            <person name="Jang J."/>
            <person name="Ishii S."/>
        </authorList>
    </citation>
    <scope>NUCLEOTIDE SEQUENCE [LARGE SCALE GENOMIC DNA]</scope>
    <source>
        <strain evidence="7 8">BE2.4</strain>
    </source>
</reference>
<dbReference type="STRING" id="1122240.GCA_000620105_03397"/>
<evidence type="ECO:0000256" key="4">
    <source>
        <dbReference type="ARBA" id="ARBA00035175"/>
    </source>
</evidence>
<keyword evidence="3 5" id="KW-0687">Ribonucleoprotein</keyword>
<dbReference type="EMBL" id="CP028519">
    <property type="protein sequence ID" value="AVY94132.1"/>
    <property type="molecule type" value="Genomic_DNA"/>
</dbReference>
<dbReference type="RefSeq" id="WP_028500222.1">
    <property type="nucleotide sequence ID" value="NZ_CALFSO010000097.1"/>
</dbReference>
<dbReference type="GO" id="GO:0006412">
    <property type="term" value="P:translation"/>
    <property type="evidence" value="ECO:0007669"/>
    <property type="project" value="UniProtKB-UniRule"/>
</dbReference>
<comment type="similarity">
    <text evidence="1 5">Belongs to the bacterial ribosomal protein bL27 family.</text>
</comment>
<dbReference type="PRINTS" id="PR00063">
    <property type="entry name" value="RIBOSOMALL27"/>
</dbReference>
<dbReference type="GO" id="GO:0022625">
    <property type="term" value="C:cytosolic large ribosomal subunit"/>
    <property type="evidence" value="ECO:0007669"/>
    <property type="project" value="TreeGrafter"/>
</dbReference>
<gene>
    <name evidence="5" type="primary">rpmA</name>
    <name evidence="7" type="ORF">DAI18_08805</name>
</gene>
<protein>
    <recommendedName>
        <fullName evidence="4 5">Large ribosomal subunit protein bL27</fullName>
    </recommendedName>
</protein>
<evidence type="ECO:0000256" key="3">
    <source>
        <dbReference type="ARBA" id="ARBA00023274"/>
    </source>
</evidence>
<dbReference type="OrthoDB" id="9803474at2"/>
<dbReference type="PANTHER" id="PTHR15893">
    <property type="entry name" value="RIBOSOMAL PROTEIN L27"/>
    <property type="match status" value="1"/>
</dbReference>
<keyword evidence="8" id="KW-1185">Reference proteome</keyword>
<dbReference type="GO" id="GO:0043022">
    <property type="term" value="F:ribosome binding"/>
    <property type="evidence" value="ECO:0007669"/>
    <property type="project" value="UniProtKB-ARBA"/>
</dbReference>
<organism evidence="7 8">
    <name type="scientific">Microvirgula aerodenitrificans</name>
    <dbReference type="NCBI Taxonomy" id="57480"/>
    <lineage>
        <taxon>Bacteria</taxon>
        <taxon>Pseudomonadati</taxon>
        <taxon>Pseudomonadota</taxon>
        <taxon>Betaproteobacteria</taxon>
        <taxon>Neisseriales</taxon>
        <taxon>Aquaspirillaceae</taxon>
        <taxon>Microvirgula</taxon>
    </lineage>
</organism>
<dbReference type="AlphaFoldDB" id="A0A2S0P9X8"/>
<evidence type="ECO:0000256" key="6">
    <source>
        <dbReference type="SAM" id="MobiDB-lite"/>
    </source>
</evidence>
<dbReference type="Proteomes" id="UP000244173">
    <property type="component" value="Chromosome"/>
</dbReference>
<dbReference type="Gene3D" id="2.40.50.100">
    <property type="match status" value="1"/>
</dbReference>
<dbReference type="GO" id="GO:0003735">
    <property type="term" value="F:structural constituent of ribosome"/>
    <property type="evidence" value="ECO:0007669"/>
    <property type="project" value="InterPro"/>
</dbReference>
<proteinExistence type="inferred from homology"/>
<evidence type="ECO:0000256" key="2">
    <source>
        <dbReference type="ARBA" id="ARBA00022980"/>
    </source>
</evidence>
<accession>A0A2S0P9X8</accession>
<dbReference type="PROSITE" id="PS00831">
    <property type="entry name" value="RIBOSOMAL_L27"/>
    <property type="match status" value="1"/>
</dbReference>
<dbReference type="Pfam" id="PF01016">
    <property type="entry name" value="Ribosomal_L27"/>
    <property type="match status" value="1"/>
</dbReference>
<evidence type="ECO:0000256" key="1">
    <source>
        <dbReference type="ARBA" id="ARBA00010797"/>
    </source>
</evidence>
<dbReference type="KEGG" id="maer:DAI18_08805"/>
<dbReference type="HAMAP" id="MF_00539">
    <property type="entry name" value="Ribosomal_bL27"/>
    <property type="match status" value="1"/>
</dbReference>
<dbReference type="NCBIfam" id="TIGR00062">
    <property type="entry name" value="L27"/>
    <property type="match status" value="1"/>
</dbReference>
<feature type="region of interest" description="Disordered" evidence="6">
    <location>
        <begin position="1"/>
        <end position="21"/>
    </location>
</feature>
<evidence type="ECO:0000313" key="7">
    <source>
        <dbReference type="EMBL" id="AVY94132.1"/>
    </source>
</evidence>
<dbReference type="SUPFAM" id="SSF110324">
    <property type="entry name" value="Ribosomal L27 protein-like"/>
    <property type="match status" value="1"/>
</dbReference>
<dbReference type="PANTHER" id="PTHR15893:SF0">
    <property type="entry name" value="LARGE RIBOSOMAL SUBUNIT PROTEIN BL27M"/>
    <property type="match status" value="1"/>
</dbReference>